<sequence length="231" mass="25824">MRKGEQTRAAILDAALDLASRDGLEGLTIGLLAERMQMSKSGVFAHFGSREDLQVEVVREYHRRFEDEVFFPSLREPRGLPRLRAMMSRWMEKRIEEVTTGCIYISGAVEYDDRAASAVREQLVNSVTTWREALLRAIRQAKDEGHLKPETDPQLMLFELYSFTLGLHHDARFLHMPGAVQLTRDALEKTIVSYQTSNISADGGARQAIEPGALGGASVSANLTSHQHGSR</sequence>
<dbReference type="SUPFAM" id="SSF48498">
    <property type="entry name" value="Tetracyclin repressor-like, C-terminal domain"/>
    <property type="match status" value="1"/>
</dbReference>
<reference evidence="7 8" key="2">
    <citation type="submission" date="2014-03" db="EMBL/GenBank/DDBJ databases">
        <title>Draft Genome Sequences of Four Burkholderia Strains.</title>
        <authorList>
            <person name="Liu X.Y."/>
            <person name="Li C.X."/>
            <person name="Xu J.H."/>
        </authorList>
    </citation>
    <scope>NUCLEOTIDE SEQUENCE [LARGE SCALE GENOMIC DNA]</scope>
    <source>
        <strain evidence="7 8">R27</strain>
    </source>
</reference>
<accession>A0A069P8M3</accession>
<dbReference type="PRINTS" id="PR00455">
    <property type="entry name" value="HTHTETR"/>
</dbReference>
<keyword evidence="3" id="KW-0804">Transcription</keyword>
<dbReference type="InterPro" id="IPR009057">
    <property type="entry name" value="Homeodomain-like_sf"/>
</dbReference>
<dbReference type="SUPFAM" id="SSF46689">
    <property type="entry name" value="Homeodomain-like"/>
    <property type="match status" value="1"/>
</dbReference>
<dbReference type="Gene3D" id="1.10.10.60">
    <property type="entry name" value="Homeodomain-like"/>
    <property type="match status" value="1"/>
</dbReference>
<dbReference type="OrthoDB" id="326421at2"/>
<dbReference type="EMBL" id="JFHE01000004">
    <property type="protein sequence ID" value="KDR36179.1"/>
    <property type="molecule type" value="Genomic_DNA"/>
</dbReference>
<dbReference type="Pfam" id="PF16925">
    <property type="entry name" value="TetR_C_13"/>
    <property type="match status" value="1"/>
</dbReference>
<comment type="caution">
    <text evidence="7">The sequence shown here is derived from an EMBL/GenBank/DDBJ whole genome shotgun (WGS) entry which is preliminary data.</text>
</comment>
<dbReference type="eggNOG" id="COG1309">
    <property type="taxonomic scope" value="Bacteria"/>
</dbReference>
<evidence type="ECO:0000313" key="6">
    <source>
        <dbReference type="EMBL" id="GGD58683.1"/>
    </source>
</evidence>
<organism evidence="7 8">
    <name type="scientific">Caballeronia grimmiae</name>
    <dbReference type="NCBI Taxonomy" id="1071679"/>
    <lineage>
        <taxon>Bacteria</taxon>
        <taxon>Pseudomonadati</taxon>
        <taxon>Pseudomonadota</taxon>
        <taxon>Betaproteobacteria</taxon>
        <taxon>Burkholderiales</taxon>
        <taxon>Burkholderiaceae</taxon>
        <taxon>Caballeronia</taxon>
    </lineage>
</organism>
<evidence type="ECO:0000313" key="8">
    <source>
        <dbReference type="Proteomes" id="UP000027439"/>
    </source>
</evidence>
<keyword evidence="9" id="KW-1185">Reference proteome</keyword>
<protein>
    <submittedName>
        <fullName evidence="7">TetR family transcriptional regulator</fullName>
    </submittedName>
</protein>
<evidence type="ECO:0000256" key="1">
    <source>
        <dbReference type="ARBA" id="ARBA00023015"/>
    </source>
</evidence>
<evidence type="ECO:0000256" key="3">
    <source>
        <dbReference type="ARBA" id="ARBA00023163"/>
    </source>
</evidence>
<dbReference type="STRING" id="1071679.BG57_21550"/>
<dbReference type="InterPro" id="IPR001647">
    <property type="entry name" value="HTH_TetR"/>
</dbReference>
<dbReference type="Gene3D" id="1.10.357.10">
    <property type="entry name" value="Tetracycline Repressor, domain 2"/>
    <property type="match status" value="1"/>
</dbReference>
<dbReference type="AlphaFoldDB" id="A0A069P8M3"/>
<dbReference type="Proteomes" id="UP000597138">
    <property type="component" value="Unassembled WGS sequence"/>
</dbReference>
<keyword evidence="2 4" id="KW-0238">DNA-binding</keyword>
<gene>
    <name evidence="7" type="ORF">BG57_21550</name>
    <name evidence="6" type="ORF">GCM10010985_10810</name>
</gene>
<feature type="DNA-binding region" description="H-T-H motif" evidence="4">
    <location>
        <begin position="28"/>
        <end position="47"/>
    </location>
</feature>
<feature type="domain" description="HTH tetR-type" evidence="5">
    <location>
        <begin position="5"/>
        <end position="65"/>
    </location>
</feature>
<reference evidence="6" key="1">
    <citation type="journal article" date="2014" name="Int. J. Syst. Evol. Microbiol.">
        <title>Complete genome of a new Firmicutes species belonging to the dominant human colonic microbiota ('Ruminococcus bicirculans') reveals two chromosomes and a selective capacity to utilize plant glucans.</title>
        <authorList>
            <consortium name="NISC Comparative Sequencing Program"/>
            <person name="Wegmann U."/>
            <person name="Louis P."/>
            <person name="Goesmann A."/>
            <person name="Henrissat B."/>
            <person name="Duncan S.H."/>
            <person name="Flint H.J."/>
        </authorList>
    </citation>
    <scope>NUCLEOTIDE SEQUENCE</scope>
    <source>
        <strain evidence="6">CGMCC 1.11013</strain>
    </source>
</reference>
<evidence type="ECO:0000313" key="7">
    <source>
        <dbReference type="EMBL" id="KDR36179.1"/>
    </source>
</evidence>
<dbReference type="Pfam" id="PF00440">
    <property type="entry name" value="TetR_N"/>
    <property type="match status" value="1"/>
</dbReference>
<proteinExistence type="predicted"/>
<dbReference type="InterPro" id="IPR036271">
    <property type="entry name" value="Tet_transcr_reg_TetR-rel_C_sf"/>
</dbReference>
<reference evidence="6" key="4">
    <citation type="submission" date="2024-05" db="EMBL/GenBank/DDBJ databases">
        <authorList>
            <person name="Sun Q."/>
            <person name="Zhou Y."/>
        </authorList>
    </citation>
    <scope>NUCLEOTIDE SEQUENCE</scope>
    <source>
        <strain evidence="6">CGMCC 1.11013</strain>
    </source>
</reference>
<evidence type="ECO:0000313" key="9">
    <source>
        <dbReference type="Proteomes" id="UP000597138"/>
    </source>
</evidence>
<dbReference type="RefSeq" id="WP_035961729.1">
    <property type="nucleotide sequence ID" value="NZ_BMEG01000001.1"/>
</dbReference>
<dbReference type="InterPro" id="IPR011075">
    <property type="entry name" value="TetR_C"/>
</dbReference>
<dbReference type="PROSITE" id="PS50977">
    <property type="entry name" value="HTH_TETR_2"/>
    <property type="match status" value="1"/>
</dbReference>
<evidence type="ECO:0000256" key="2">
    <source>
        <dbReference type="ARBA" id="ARBA00023125"/>
    </source>
</evidence>
<dbReference type="GO" id="GO:0003677">
    <property type="term" value="F:DNA binding"/>
    <property type="evidence" value="ECO:0007669"/>
    <property type="project" value="UniProtKB-UniRule"/>
</dbReference>
<dbReference type="PANTHER" id="PTHR47506">
    <property type="entry name" value="TRANSCRIPTIONAL REGULATORY PROTEIN"/>
    <property type="match status" value="1"/>
</dbReference>
<reference evidence="9" key="3">
    <citation type="journal article" date="2019" name="Int. J. Syst. Evol. Microbiol.">
        <title>The Global Catalogue of Microorganisms (GCM) 10K type strain sequencing project: providing services to taxonomists for standard genome sequencing and annotation.</title>
        <authorList>
            <consortium name="The Broad Institute Genomics Platform"/>
            <consortium name="The Broad Institute Genome Sequencing Center for Infectious Disease"/>
            <person name="Wu L."/>
            <person name="Ma J."/>
        </authorList>
    </citation>
    <scope>NUCLEOTIDE SEQUENCE [LARGE SCALE GENOMIC DNA]</scope>
    <source>
        <strain evidence="9">CGMCC 1.11013</strain>
    </source>
</reference>
<name>A0A069P8M3_9BURK</name>
<dbReference type="Proteomes" id="UP000027439">
    <property type="component" value="Unassembled WGS sequence"/>
</dbReference>
<keyword evidence="1" id="KW-0805">Transcription regulation</keyword>
<dbReference type="PANTHER" id="PTHR47506:SF6">
    <property type="entry name" value="HTH-TYPE TRANSCRIPTIONAL REPRESSOR NEMR"/>
    <property type="match status" value="1"/>
</dbReference>
<dbReference type="EMBL" id="BMEG01000001">
    <property type="protein sequence ID" value="GGD58683.1"/>
    <property type="molecule type" value="Genomic_DNA"/>
</dbReference>
<evidence type="ECO:0000256" key="4">
    <source>
        <dbReference type="PROSITE-ProRule" id="PRU00335"/>
    </source>
</evidence>
<evidence type="ECO:0000259" key="5">
    <source>
        <dbReference type="PROSITE" id="PS50977"/>
    </source>
</evidence>